<proteinExistence type="predicted"/>
<keyword evidence="1" id="KW-0812">Transmembrane</keyword>
<keyword evidence="1" id="KW-0472">Membrane</keyword>
<organism evidence="2">
    <name type="scientific">marine sediment metagenome</name>
    <dbReference type="NCBI Taxonomy" id="412755"/>
    <lineage>
        <taxon>unclassified sequences</taxon>
        <taxon>metagenomes</taxon>
        <taxon>ecological metagenomes</taxon>
    </lineage>
</organism>
<dbReference type="EMBL" id="BARU01006044">
    <property type="protein sequence ID" value="GAH44549.1"/>
    <property type="molecule type" value="Genomic_DNA"/>
</dbReference>
<feature type="non-terminal residue" evidence="2">
    <location>
        <position position="464"/>
    </location>
</feature>
<keyword evidence="1" id="KW-1133">Transmembrane helix</keyword>
<gene>
    <name evidence="2" type="ORF">S03H2_11871</name>
</gene>
<feature type="non-terminal residue" evidence="2">
    <location>
        <position position="1"/>
    </location>
</feature>
<feature type="transmembrane region" description="Helical" evidence="1">
    <location>
        <begin position="323"/>
        <end position="345"/>
    </location>
</feature>
<reference evidence="2" key="1">
    <citation type="journal article" date="2014" name="Front. Microbiol.">
        <title>High frequency of phylogenetically diverse reductive dehalogenase-homologous genes in deep subseafloor sedimentary metagenomes.</title>
        <authorList>
            <person name="Kawai M."/>
            <person name="Futagami T."/>
            <person name="Toyoda A."/>
            <person name="Takaki Y."/>
            <person name="Nishi S."/>
            <person name="Hori S."/>
            <person name="Arai W."/>
            <person name="Tsubouchi T."/>
            <person name="Morono Y."/>
            <person name="Uchiyama I."/>
            <person name="Ito T."/>
            <person name="Fujiyama A."/>
            <person name="Inagaki F."/>
            <person name="Takami H."/>
        </authorList>
    </citation>
    <scope>NUCLEOTIDE SEQUENCE</scope>
    <source>
        <strain evidence="2">Expedition CK06-06</strain>
    </source>
</reference>
<accession>X1GSH5</accession>
<name>X1GSH5_9ZZZZ</name>
<sequence>TVSLRVGKLGQHAGHYARAGVVLAKDGFEKVKALVPARGKANDPGTLAALPVALDEEVYGPFDEGLLVEGPSLNDPEAFVSGDVAPRVRSENPLSSARASGSALAAGSTVVAAKAQSSARVSGSALATGSSLVASKADVFSKSAGRSFGAGFAAAGDKASAIASASKRRFSSGFAWSKAQGLKVASTVSVRVGKLGQHAGHYARAGVVLAKDGFEKVKALVPARGKANDPGTLAALPVALDEEVYGPFDEGLLVEGPSLNDPEAFVSGDVAPRVRSENPLSSWARERARDLGARGASVRDAWAEHPFVQSVRARTRDVELSQMMIIAGAVLLVCGGLLLGAGFILRAGAVPVAGTGAVVPEEVAEEEIHGVAWTFEDYDSSLPDRAVFTLSGTPEAFGINGLSISGTNRSDLPLTGVHAILKPDVQRPDLKLILQVDKSAVADDSGAQALDVVPANTVPAHAPF</sequence>
<comment type="caution">
    <text evidence="2">The sequence shown here is derived from an EMBL/GenBank/DDBJ whole genome shotgun (WGS) entry which is preliminary data.</text>
</comment>
<dbReference type="AlphaFoldDB" id="X1GSH5"/>
<evidence type="ECO:0000256" key="1">
    <source>
        <dbReference type="SAM" id="Phobius"/>
    </source>
</evidence>
<evidence type="ECO:0000313" key="2">
    <source>
        <dbReference type="EMBL" id="GAH44549.1"/>
    </source>
</evidence>
<protein>
    <submittedName>
        <fullName evidence="2">Uncharacterized protein</fullName>
    </submittedName>
</protein>